<dbReference type="Proteomes" id="UP001500928">
    <property type="component" value="Unassembled WGS sequence"/>
</dbReference>
<keyword evidence="2" id="KW-0812">Transmembrane</keyword>
<feature type="region of interest" description="Disordered" evidence="1">
    <location>
        <begin position="212"/>
        <end position="234"/>
    </location>
</feature>
<keyword evidence="2" id="KW-1133">Transmembrane helix</keyword>
<reference evidence="4" key="1">
    <citation type="journal article" date="2019" name="Int. J. Syst. Evol. Microbiol.">
        <title>The Global Catalogue of Microorganisms (GCM) 10K type strain sequencing project: providing services to taxonomists for standard genome sequencing and annotation.</title>
        <authorList>
            <consortium name="The Broad Institute Genomics Platform"/>
            <consortium name="The Broad Institute Genome Sequencing Center for Infectious Disease"/>
            <person name="Wu L."/>
            <person name="Ma J."/>
        </authorList>
    </citation>
    <scope>NUCLEOTIDE SEQUENCE [LARGE SCALE GENOMIC DNA]</scope>
    <source>
        <strain evidence="4">JCM 17979</strain>
    </source>
</reference>
<keyword evidence="4" id="KW-1185">Reference proteome</keyword>
<sequence>MTLGAVTTWRHLLVWLHVTSSVTWMSTAAALAVLLGLSRTDPAAVPAAVTMAHHLDTALLAAAANASATTGFVLAWATPWGLVHHWWVLAKAAITLGQLYLGIAVLSPVLDALARDAAPAPLAQVLGAAAMAGAVAFQAWLSIAKPWPRTPVGRRTRRLPRAGTPLLAAGVLAPVADLGLNLLTGFPTPVLELGVIVTAGVARRRAITRSARGPAAVDPAAPADAAAPPARRRT</sequence>
<keyword evidence="2" id="KW-0472">Membrane</keyword>
<evidence type="ECO:0000313" key="3">
    <source>
        <dbReference type="EMBL" id="GAA4803307.1"/>
    </source>
</evidence>
<gene>
    <name evidence="3" type="ORF">GCM10023200_45660</name>
</gene>
<comment type="caution">
    <text evidence="3">The sequence shown here is derived from an EMBL/GenBank/DDBJ whole genome shotgun (WGS) entry which is preliminary data.</text>
</comment>
<organism evidence="3 4">
    <name type="scientific">Actinomycetospora chlora</name>
    <dbReference type="NCBI Taxonomy" id="663608"/>
    <lineage>
        <taxon>Bacteria</taxon>
        <taxon>Bacillati</taxon>
        <taxon>Actinomycetota</taxon>
        <taxon>Actinomycetes</taxon>
        <taxon>Pseudonocardiales</taxon>
        <taxon>Pseudonocardiaceae</taxon>
        <taxon>Actinomycetospora</taxon>
    </lineage>
</organism>
<dbReference type="EMBL" id="BAABHO010000045">
    <property type="protein sequence ID" value="GAA4803307.1"/>
    <property type="molecule type" value="Genomic_DNA"/>
</dbReference>
<proteinExistence type="predicted"/>
<feature type="transmembrane region" description="Helical" evidence="2">
    <location>
        <begin position="122"/>
        <end position="141"/>
    </location>
</feature>
<feature type="transmembrane region" description="Helical" evidence="2">
    <location>
        <begin position="186"/>
        <end position="202"/>
    </location>
</feature>
<name>A0ABP9C1M4_9PSEU</name>
<evidence type="ECO:0000256" key="2">
    <source>
        <dbReference type="SAM" id="Phobius"/>
    </source>
</evidence>
<evidence type="ECO:0008006" key="5">
    <source>
        <dbReference type="Google" id="ProtNLM"/>
    </source>
</evidence>
<accession>A0ABP9C1M4</accession>
<evidence type="ECO:0000256" key="1">
    <source>
        <dbReference type="SAM" id="MobiDB-lite"/>
    </source>
</evidence>
<feature type="transmembrane region" description="Helical" evidence="2">
    <location>
        <begin position="12"/>
        <end position="37"/>
    </location>
</feature>
<feature type="transmembrane region" description="Helical" evidence="2">
    <location>
        <begin position="57"/>
        <end position="76"/>
    </location>
</feature>
<protein>
    <recommendedName>
        <fullName evidence="5">DUF2269 domain-containing protein</fullName>
    </recommendedName>
</protein>
<evidence type="ECO:0000313" key="4">
    <source>
        <dbReference type="Proteomes" id="UP001500928"/>
    </source>
</evidence>
<feature type="transmembrane region" description="Helical" evidence="2">
    <location>
        <begin position="88"/>
        <end position="110"/>
    </location>
</feature>